<protein>
    <submittedName>
        <fullName evidence="1">Uncharacterized protein</fullName>
    </submittedName>
</protein>
<organism evidence="1 2">
    <name type="scientific">Pseudomonas fakonensis</name>
    <dbReference type="NCBI Taxonomy" id="2842355"/>
    <lineage>
        <taxon>Bacteria</taxon>
        <taxon>Pseudomonadati</taxon>
        <taxon>Pseudomonadota</taxon>
        <taxon>Gammaproteobacteria</taxon>
        <taxon>Pseudomonadales</taxon>
        <taxon>Pseudomonadaceae</taxon>
        <taxon>Pseudomonas</taxon>
    </lineage>
</organism>
<proteinExistence type="predicted"/>
<keyword evidence="2" id="KW-1185">Reference proteome</keyword>
<dbReference type="EMBL" id="CP077076">
    <property type="protein sequence ID" value="QXH53461.1"/>
    <property type="molecule type" value="Genomic_DNA"/>
</dbReference>
<evidence type="ECO:0000313" key="2">
    <source>
        <dbReference type="Proteomes" id="UP001046350"/>
    </source>
</evidence>
<gene>
    <name evidence="1" type="ORF">KSS94_10250</name>
</gene>
<accession>A0ABX8NAV1</accession>
<dbReference type="Proteomes" id="UP001046350">
    <property type="component" value="Chromosome"/>
</dbReference>
<evidence type="ECO:0000313" key="1">
    <source>
        <dbReference type="EMBL" id="QXH53461.1"/>
    </source>
</evidence>
<dbReference type="RefSeq" id="WP_217842861.1">
    <property type="nucleotide sequence ID" value="NZ_CP077076.1"/>
</dbReference>
<reference evidence="1" key="1">
    <citation type="journal article" date="2021" name="Microorganisms">
        <title>The Ever-Expanding Pseudomonas Genus: Description of 43 New Species and Partition of the Pseudomonas putida Group.</title>
        <authorList>
            <person name="Girard L."/>
            <person name="Lood C."/>
            <person name="Hofte M."/>
            <person name="Vandamme P."/>
            <person name="Rokni-Zadeh H."/>
            <person name="van Noort V."/>
            <person name="Lavigne R."/>
            <person name="De Mot R."/>
        </authorList>
    </citation>
    <scope>NUCLEOTIDE SEQUENCE</scope>
    <source>
        <strain evidence="1">COW40</strain>
    </source>
</reference>
<name>A0ABX8NAV1_9PSED</name>
<sequence length="134" mass="15328">MDVRQKEQVADLLKMSSEQAAEWLISTYPISEQGYGEGMVLIPHRSWKRSDQLKLARHYMQKIPFASERGYKVFSSFMSVSSFLGCIREQLPLAQQKQELLLYHLVPVLVAMAKNDKDVDMIKAFLAGLNVVHV</sequence>